<dbReference type="InterPro" id="IPR045247">
    <property type="entry name" value="Oye-like"/>
</dbReference>
<sequence>MATNNTIPLLLTPYKMGEFNLSHRIVLAPMTRRRCYNNLPQPHAILYYTQRTTKGGLLISEAAAVSDTAQGCVLSLYLAIAN</sequence>
<evidence type="ECO:0000313" key="7">
    <source>
        <dbReference type="EMBL" id="KAJ4847276.1"/>
    </source>
</evidence>
<comment type="similarity">
    <text evidence="2">Belongs to the NADH:flavin oxidoreductase/NADH oxidase family.</text>
</comment>
<gene>
    <name evidence="7" type="primary">OPR11_7</name>
    <name evidence="7" type="ORF">Tsubulata_035606</name>
</gene>
<evidence type="ECO:0000256" key="2">
    <source>
        <dbReference type="ARBA" id="ARBA00005979"/>
    </source>
</evidence>
<dbReference type="PANTHER" id="PTHR22893:SF91">
    <property type="entry name" value="NADPH DEHYDROGENASE 2-RELATED"/>
    <property type="match status" value="1"/>
</dbReference>
<name>A0A9Q0JLL8_9ROSI</name>
<dbReference type="Pfam" id="PF00724">
    <property type="entry name" value="Oxidored_FMN"/>
    <property type="match status" value="1"/>
</dbReference>
<comment type="caution">
    <text evidence="7">The sequence shown here is derived from an EMBL/GenBank/DDBJ whole genome shotgun (WGS) entry which is preliminary data.</text>
</comment>
<evidence type="ECO:0000256" key="1">
    <source>
        <dbReference type="ARBA" id="ARBA00001917"/>
    </source>
</evidence>
<dbReference type="InterPro" id="IPR001155">
    <property type="entry name" value="OxRdtase_FMN_N"/>
</dbReference>
<keyword evidence="4" id="KW-0288">FMN</keyword>
<proteinExistence type="inferred from homology"/>
<dbReference type="SUPFAM" id="SSF51395">
    <property type="entry name" value="FMN-linked oxidoreductases"/>
    <property type="match status" value="1"/>
</dbReference>
<dbReference type="GO" id="GO:0010181">
    <property type="term" value="F:FMN binding"/>
    <property type="evidence" value="ECO:0007669"/>
    <property type="project" value="InterPro"/>
</dbReference>
<dbReference type="OrthoDB" id="1663137at2759"/>
<reference evidence="7" key="1">
    <citation type="submission" date="2022-02" db="EMBL/GenBank/DDBJ databases">
        <authorList>
            <person name="Henning P.M."/>
            <person name="McCubbin A.G."/>
            <person name="Shore J.S."/>
        </authorList>
    </citation>
    <scope>NUCLEOTIDE SEQUENCE</scope>
    <source>
        <strain evidence="7">F60SS</strain>
        <tissue evidence="7">Leaves</tissue>
    </source>
</reference>
<dbReference type="GO" id="GO:0016491">
    <property type="term" value="F:oxidoreductase activity"/>
    <property type="evidence" value="ECO:0007669"/>
    <property type="project" value="InterPro"/>
</dbReference>
<evidence type="ECO:0000313" key="8">
    <source>
        <dbReference type="Proteomes" id="UP001141552"/>
    </source>
</evidence>
<keyword evidence="8" id="KW-1185">Reference proteome</keyword>
<accession>A0A9Q0JLL8</accession>
<dbReference type="Gene3D" id="3.20.20.70">
    <property type="entry name" value="Aldolase class I"/>
    <property type="match status" value="1"/>
</dbReference>
<feature type="domain" description="NADH:flavin oxidoreductase/NADH oxidase N-terminal" evidence="6">
    <location>
        <begin position="10"/>
        <end position="72"/>
    </location>
</feature>
<protein>
    <submittedName>
        <fullName evidence="7">12-oxophytodienoate reductase 11</fullName>
    </submittedName>
</protein>
<reference evidence="7" key="2">
    <citation type="journal article" date="2023" name="Plants (Basel)">
        <title>Annotation of the Turnera subulata (Passifloraceae) Draft Genome Reveals the S-Locus Evolved after the Divergence of Turneroideae from Passifloroideae in a Stepwise Manner.</title>
        <authorList>
            <person name="Henning P.M."/>
            <person name="Roalson E.H."/>
            <person name="Mir W."/>
            <person name="McCubbin A.G."/>
            <person name="Shore J.S."/>
        </authorList>
    </citation>
    <scope>NUCLEOTIDE SEQUENCE</scope>
    <source>
        <strain evidence="7">F60SS</strain>
    </source>
</reference>
<dbReference type="EMBL" id="JAKUCV010001217">
    <property type="protein sequence ID" value="KAJ4847276.1"/>
    <property type="molecule type" value="Genomic_DNA"/>
</dbReference>
<organism evidence="7 8">
    <name type="scientific">Turnera subulata</name>
    <dbReference type="NCBI Taxonomy" id="218843"/>
    <lineage>
        <taxon>Eukaryota</taxon>
        <taxon>Viridiplantae</taxon>
        <taxon>Streptophyta</taxon>
        <taxon>Embryophyta</taxon>
        <taxon>Tracheophyta</taxon>
        <taxon>Spermatophyta</taxon>
        <taxon>Magnoliopsida</taxon>
        <taxon>eudicotyledons</taxon>
        <taxon>Gunneridae</taxon>
        <taxon>Pentapetalae</taxon>
        <taxon>rosids</taxon>
        <taxon>fabids</taxon>
        <taxon>Malpighiales</taxon>
        <taxon>Passifloraceae</taxon>
        <taxon>Turnera</taxon>
    </lineage>
</organism>
<keyword evidence="5" id="KW-0521">NADP</keyword>
<evidence type="ECO:0000256" key="4">
    <source>
        <dbReference type="ARBA" id="ARBA00022643"/>
    </source>
</evidence>
<evidence type="ECO:0000256" key="3">
    <source>
        <dbReference type="ARBA" id="ARBA00022630"/>
    </source>
</evidence>
<evidence type="ECO:0000256" key="5">
    <source>
        <dbReference type="ARBA" id="ARBA00022857"/>
    </source>
</evidence>
<dbReference type="PANTHER" id="PTHR22893">
    <property type="entry name" value="NADH OXIDOREDUCTASE-RELATED"/>
    <property type="match status" value="1"/>
</dbReference>
<dbReference type="InterPro" id="IPR013785">
    <property type="entry name" value="Aldolase_TIM"/>
</dbReference>
<keyword evidence="3" id="KW-0285">Flavoprotein</keyword>
<comment type="cofactor">
    <cofactor evidence="1">
        <name>FMN</name>
        <dbReference type="ChEBI" id="CHEBI:58210"/>
    </cofactor>
</comment>
<dbReference type="AlphaFoldDB" id="A0A9Q0JLL8"/>
<dbReference type="Proteomes" id="UP001141552">
    <property type="component" value="Unassembled WGS sequence"/>
</dbReference>
<evidence type="ECO:0000259" key="6">
    <source>
        <dbReference type="Pfam" id="PF00724"/>
    </source>
</evidence>